<protein>
    <submittedName>
        <fullName evidence="1">Uncharacterized protein</fullName>
    </submittedName>
</protein>
<keyword evidence="2" id="KW-1185">Reference proteome</keyword>
<accession>A0A0D0ADM8</accession>
<reference evidence="1 2" key="1">
    <citation type="submission" date="2014-04" db="EMBL/GenBank/DDBJ databases">
        <authorList>
            <consortium name="DOE Joint Genome Institute"/>
            <person name="Kuo A."/>
            <person name="Ruytinx J."/>
            <person name="Rineau F."/>
            <person name="Colpaert J."/>
            <person name="Kohler A."/>
            <person name="Nagy L.G."/>
            <person name="Floudas D."/>
            <person name="Copeland A."/>
            <person name="Barry K.W."/>
            <person name="Cichocki N."/>
            <person name="Veneault-Fourrey C."/>
            <person name="LaButti K."/>
            <person name="Lindquist E.A."/>
            <person name="Lipzen A."/>
            <person name="Lundell T."/>
            <person name="Morin E."/>
            <person name="Murat C."/>
            <person name="Sun H."/>
            <person name="Tunlid A."/>
            <person name="Henrissat B."/>
            <person name="Grigoriev I.V."/>
            <person name="Hibbett D.S."/>
            <person name="Martin F."/>
            <person name="Nordberg H.P."/>
            <person name="Cantor M.N."/>
            <person name="Hua S.X."/>
        </authorList>
    </citation>
    <scope>NUCLEOTIDE SEQUENCE [LARGE SCALE GENOMIC DNA]</scope>
    <source>
        <strain evidence="1 2">UH-Slu-Lm8-n1</strain>
    </source>
</reference>
<dbReference type="AlphaFoldDB" id="A0A0D0ADM8"/>
<evidence type="ECO:0000313" key="2">
    <source>
        <dbReference type="Proteomes" id="UP000054485"/>
    </source>
</evidence>
<organism evidence="1 2">
    <name type="scientific">Suillus luteus UH-Slu-Lm8-n1</name>
    <dbReference type="NCBI Taxonomy" id="930992"/>
    <lineage>
        <taxon>Eukaryota</taxon>
        <taxon>Fungi</taxon>
        <taxon>Dikarya</taxon>
        <taxon>Basidiomycota</taxon>
        <taxon>Agaricomycotina</taxon>
        <taxon>Agaricomycetes</taxon>
        <taxon>Agaricomycetidae</taxon>
        <taxon>Boletales</taxon>
        <taxon>Suillineae</taxon>
        <taxon>Suillaceae</taxon>
        <taxon>Suillus</taxon>
    </lineage>
</organism>
<reference evidence="2" key="2">
    <citation type="submission" date="2015-01" db="EMBL/GenBank/DDBJ databases">
        <title>Evolutionary Origins and Diversification of the Mycorrhizal Mutualists.</title>
        <authorList>
            <consortium name="DOE Joint Genome Institute"/>
            <consortium name="Mycorrhizal Genomics Consortium"/>
            <person name="Kohler A."/>
            <person name="Kuo A."/>
            <person name="Nagy L.G."/>
            <person name="Floudas D."/>
            <person name="Copeland A."/>
            <person name="Barry K.W."/>
            <person name="Cichocki N."/>
            <person name="Veneault-Fourrey C."/>
            <person name="LaButti K."/>
            <person name="Lindquist E.A."/>
            <person name="Lipzen A."/>
            <person name="Lundell T."/>
            <person name="Morin E."/>
            <person name="Murat C."/>
            <person name="Riley R."/>
            <person name="Ohm R."/>
            <person name="Sun H."/>
            <person name="Tunlid A."/>
            <person name="Henrissat B."/>
            <person name="Grigoriev I.V."/>
            <person name="Hibbett D.S."/>
            <person name="Martin F."/>
        </authorList>
    </citation>
    <scope>NUCLEOTIDE SEQUENCE [LARGE SCALE GENOMIC DNA]</scope>
    <source>
        <strain evidence="2">UH-Slu-Lm8-n1</strain>
    </source>
</reference>
<dbReference type="OrthoDB" id="2363873at2759"/>
<dbReference type="HOGENOM" id="CLU_1571680_0_0_1"/>
<dbReference type="EMBL" id="KN835328">
    <property type="protein sequence ID" value="KIK39806.1"/>
    <property type="molecule type" value="Genomic_DNA"/>
</dbReference>
<gene>
    <name evidence="1" type="ORF">CY34DRAFT_108068</name>
</gene>
<sequence>MSSSLEQESPAPKLWSHLVLSVQRSTLEAPLSITLPSYSGRYPVGIRDKSTCQHPSDLLGTSSMSLYQGQRQLLLSQTMDGFLKWPNPSLDEQPKNDTRLRHFQLEVRKPELELSIAFLKANKYRRPAYLEGVGIGRLGPARTLQARLWQSFFNLGQLAALLTADSTSPV</sequence>
<dbReference type="InParanoid" id="A0A0D0ADM8"/>
<evidence type="ECO:0000313" key="1">
    <source>
        <dbReference type="EMBL" id="KIK39806.1"/>
    </source>
</evidence>
<proteinExistence type="predicted"/>
<name>A0A0D0ADM8_9AGAM</name>
<dbReference type="Proteomes" id="UP000054485">
    <property type="component" value="Unassembled WGS sequence"/>
</dbReference>